<evidence type="ECO:0000256" key="6">
    <source>
        <dbReference type="ARBA" id="ARBA00022801"/>
    </source>
</evidence>
<dbReference type="InterPro" id="IPR019757">
    <property type="entry name" value="Pept_S26A_signal_pept_1_Lys-AS"/>
</dbReference>
<organism evidence="11 12">
    <name type="scientific">Hydrogenophaga taeniospiralis CCUG 15921</name>
    <dbReference type="NCBI Taxonomy" id="1281780"/>
    <lineage>
        <taxon>Bacteria</taxon>
        <taxon>Pseudomonadati</taxon>
        <taxon>Pseudomonadota</taxon>
        <taxon>Betaproteobacteria</taxon>
        <taxon>Burkholderiales</taxon>
        <taxon>Comamonadaceae</taxon>
        <taxon>Hydrogenophaga</taxon>
    </lineage>
</organism>
<comment type="catalytic activity">
    <reaction evidence="1 8">
        <text>Cleavage of hydrophobic, N-terminal signal or leader sequences from secreted and periplasmic proteins.</text>
        <dbReference type="EC" id="3.4.21.89"/>
    </reaction>
</comment>
<reference evidence="11" key="1">
    <citation type="submission" date="2013-01" db="EMBL/GenBank/DDBJ databases">
        <title>Genome draft of Hydrogenophaga taeniospiralis 2K1.</title>
        <authorList>
            <person name="Gomila M."/>
            <person name="Lalucat J."/>
        </authorList>
    </citation>
    <scope>NUCLEOTIDE SEQUENCE</scope>
    <source>
        <strain evidence="11">CCUG 15921</strain>
    </source>
</reference>
<evidence type="ECO:0000256" key="1">
    <source>
        <dbReference type="ARBA" id="ARBA00000677"/>
    </source>
</evidence>
<evidence type="ECO:0000256" key="8">
    <source>
        <dbReference type="RuleBase" id="RU003993"/>
    </source>
</evidence>
<dbReference type="InterPro" id="IPR000223">
    <property type="entry name" value="Pept_S26A_signal_pept_1"/>
</dbReference>
<keyword evidence="12" id="KW-1185">Reference proteome</keyword>
<evidence type="ECO:0000256" key="5">
    <source>
        <dbReference type="ARBA" id="ARBA00022670"/>
    </source>
</evidence>
<keyword evidence="5 8" id="KW-0645">Protease</keyword>
<dbReference type="CDD" id="cd06530">
    <property type="entry name" value="S26_SPase_I"/>
    <property type="match status" value="1"/>
</dbReference>
<dbReference type="PRINTS" id="PR00727">
    <property type="entry name" value="LEADERPTASE"/>
</dbReference>
<evidence type="ECO:0000256" key="3">
    <source>
        <dbReference type="ARBA" id="ARBA00013208"/>
    </source>
</evidence>
<dbReference type="PROSITE" id="PS00760">
    <property type="entry name" value="SPASE_I_2"/>
    <property type="match status" value="1"/>
</dbReference>
<dbReference type="Pfam" id="PF10502">
    <property type="entry name" value="Peptidase_S26"/>
    <property type="match status" value="1"/>
</dbReference>
<dbReference type="Proteomes" id="UP001152876">
    <property type="component" value="Unassembled WGS sequence"/>
</dbReference>
<evidence type="ECO:0000256" key="2">
    <source>
        <dbReference type="ARBA" id="ARBA00009370"/>
    </source>
</evidence>
<dbReference type="EMBL" id="AOGK01000001">
    <property type="protein sequence ID" value="MDG5973813.1"/>
    <property type="molecule type" value="Genomic_DNA"/>
</dbReference>
<name>A0A9X4P0Q6_9BURK</name>
<dbReference type="InterPro" id="IPR036286">
    <property type="entry name" value="LexA/Signal_pep-like_sf"/>
</dbReference>
<gene>
    <name evidence="11" type="ORF">H010_01030</name>
</gene>
<comment type="similarity">
    <text evidence="2 9">Belongs to the peptidase S26 family.</text>
</comment>
<keyword evidence="6 8" id="KW-0378">Hydrolase</keyword>
<feature type="active site" evidence="7">
    <location>
        <position position="38"/>
    </location>
</feature>
<dbReference type="SUPFAM" id="SSF51306">
    <property type="entry name" value="LexA/Signal peptidase"/>
    <property type="match status" value="1"/>
</dbReference>
<evidence type="ECO:0000313" key="12">
    <source>
        <dbReference type="Proteomes" id="UP001152876"/>
    </source>
</evidence>
<protein>
    <recommendedName>
        <fullName evidence="4 8">Signal peptidase I</fullName>
        <ecNumber evidence="3 8">3.4.21.89</ecNumber>
    </recommendedName>
</protein>
<dbReference type="PANTHER" id="PTHR43390">
    <property type="entry name" value="SIGNAL PEPTIDASE I"/>
    <property type="match status" value="1"/>
</dbReference>
<dbReference type="RefSeq" id="WP_068168950.1">
    <property type="nucleotide sequence ID" value="NZ_AOGK01000001.1"/>
</dbReference>
<dbReference type="GO" id="GO:0006465">
    <property type="term" value="P:signal peptide processing"/>
    <property type="evidence" value="ECO:0007669"/>
    <property type="project" value="InterPro"/>
</dbReference>
<evidence type="ECO:0000313" key="11">
    <source>
        <dbReference type="EMBL" id="MDG5973813.1"/>
    </source>
</evidence>
<comment type="caution">
    <text evidence="11">The sequence shown here is derived from an EMBL/GenBank/DDBJ whole genome shotgun (WGS) entry which is preliminary data.</text>
</comment>
<dbReference type="InterPro" id="IPR019533">
    <property type="entry name" value="Peptidase_S26"/>
</dbReference>
<feature type="domain" description="Peptidase S26" evidence="10">
    <location>
        <begin position="14"/>
        <end position="201"/>
    </location>
</feature>
<dbReference type="GO" id="GO:0004252">
    <property type="term" value="F:serine-type endopeptidase activity"/>
    <property type="evidence" value="ECO:0007669"/>
    <property type="project" value="InterPro"/>
</dbReference>
<feature type="active site" evidence="7">
    <location>
        <position position="92"/>
    </location>
</feature>
<dbReference type="GO" id="GO:0009003">
    <property type="term" value="F:signal peptidase activity"/>
    <property type="evidence" value="ECO:0007669"/>
    <property type="project" value="UniProtKB-EC"/>
</dbReference>
<dbReference type="PANTHER" id="PTHR43390:SF1">
    <property type="entry name" value="CHLOROPLAST PROCESSING PEPTIDASE"/>
    <property type="match status" value="1"/>
</dbReference>
<proteinExistence type="inferred from homology"/>
<dbReference type="GO" id="GO:0010027">
    <property type="term" value="P:thylakoid membrane organization"/>
    <property type="evidence" value="ECO:0007669"/>
    <property type="project" value="TreeGrafter"/>
</dbReference>
<evidence type="ECO:0000256" key="9">
    <source>
        <dbReference type="RuleBase" id="RU362042"/>
    </source>
</evidence>
<sequence>MRPSKGFWPEYKGLMLFIGFMLVFRSAVADWNYVPSSSMNPTLVAGDRVVVNKLAYSLRVPFTLTHITRWAEPEAGDVVTFDSPADGLNLIKRVVAVGGDTVEMLDNTLIVNGQAQERVLLDSARTVPTEQGPLSVEVWLESLGQRRHETALIPPLNHVKAFDPVRVPEGHVLVLGDSRDNSRDSRFIGFIDVHRITGRAERVALSHNPQRFYVPRAQRWWLPLESGV</sequence>
<dbReference type="EC" id="3.4.21.89" evidence="3 8"/>
<dbReference type="NCBIfam" id="TIGR02227">
    <property type="entry name" value="sigpep_I_bact"/>
    <property type="match status" value="1"/>
</dbReference>
<accession>A0A9X4P0Q6</accession>
<evidence type="ECO:0000259" key="10">
    <source>
        <dbReference type="Pfam" id="PF10502"/>
    </source>
</evidence>
<dbReference type="GO" id="GO:0016020">
    <property type="term" value="C:membrane"/>
    <property type="evidence" value="ECO:0007669"/>
    <property type="project" value="UniProtKB-SubCell"/>
</dbReference>
<dbReference type="AlphaFoldDB" id="A0A9X4P0Q6"/>
<dbReference type="Gene3D" id="2.10.109.10">
    <property type="entry name" value="Umud Fragment, subunit A"/>
    <property type="match status" value="1"/>
</dbReference>
<dbReference type="PROSITE" id="PS00501">
    <property type="entry name" value="SPASE_I_1"/>
    <property type="match status" value="1"/>
</dbReference>
<comment type="subcellular location">
    <subcellularLocation>
        <location evidence="9">Membrane</location>
        <topology evidence="9">Single-pass type II membrane protein</topology>
    </subcellularLocation>
</comment>
<evidence type="ECO:0000256" key="7">
    <source>
        <dbReference type="PIRSR" id="PIRSR600223-1"/>
    </source>
</evidence>
<evidence type="ECO:0000256" key="4">
    <source>
        <dbReference type="ARBA" id="ARBA00019232"/>
    </source>
</evidence>
<dbReference type="InterPro" id="IPR019756">
    <property type="entry name" value="Pept_S26A_signal_pept_1_Ser-AS"/>
</dbReference>